<comment type="subunit">
    <text evidence="4">Homodimer.</text>
</comment>
<dbReference type="InterPro" id="IPR020103">
    <property type="entry name" value="PsdUridine_synth_cat_dom_sf"/>
</dbReference>
<evidence type="ECO:0000256" key="3">
    <source>
        <dbReference type="ARBA" id="ARBA00023235"/>
    </source>
</evidence>
<dbReference type="AlphaFoldDB" id="A0A0C2EDE6"/>
<comment type="catalytic activity">
    <reaction evidence="4 7">
        <text>uridine(38/39/40) in tRNA = pseudouridine(38/39/40) in tRNA</text>
        <dbReference type="Rhea" id="RHEA:22376"/>
        <dbReference type="Rhea" id="RHEA-COMP:10085"/>
        <dbReference type="Rhea" id="RHEA-COMP:10087"/>
        <dbReference type="ChEBI" id="CHEBI:65314"/>
        <dbReference type="ChEBI" id="CHEBI:65315"/>
        <dbReference type="EC" id="5.4.99.12"/>
    </reaction>
</comment>
<dbReference type="PANTHER" id="PTHR11142:SF0">
    <property type="entry name" value="TRNA PSEUDOURIDINE SYNTHASE-LIKE 1"/>
    <property type="match status" value="1"/>
</dbReference>
<dbReference type="FunFam" id="3.30.70.580:FF:000001">
    <property type="entry name" value="tRNA pseudouridine synthase A"/>
    <property type="match status" value="1"/>
</dbReference>
<dbReference type="InterPro" id="IPR020095">
    <property type="entry name" value="PsdUridine_synth_TruA_C"/>
</dbReference>
<dbReference type="RefSeq" id="WP_040099301.1">
    <property type="nucleotide sequence ID" value="NZ_JWJD01000003.1"/>
</dbReference>
<dbReference type="GO" id="GO:0031119">
    <property type="term" value="P:tRNA pseudouridine synthesis"/>
    <property type="evidence" value="ECO:0007669"/>
    <property type="project" value="UniProtKB-UniRule"/>
</dbReference>
<evidence type="ECO:0000313" key="10">
    <source>
        <dbReference type="Proteomes" id="UP000035068"/>
    </source>
</evidence>
<comment type="caution">
    <text evidence="9">The sequence shown here is derived from an EMBL/GenBank/DDBJ whole genome shotgun (WGS) entry which is preliminary data.</text>
</comment>
<evidence type="ECO:0000256" key="1">
    <source>
        <dbReference type="ARBA" id="ARBA00009375"/>
    </source>
</evidence>
<evidence type="ECO:0000256" key="5">
    <source>
        <dbReference type="PIRSR" id="PIRSR001430-1"/>
    </source>
</evidence>
<dbReference type="NCBIfam" id="TIGR00071">
    <property type="entry name" value="hisT_truA"/>
    <property type="match status" value="1"/>
</dbReference>
<gene>
    <name evidence="4" type="primary">truA</name>
    <name evidence="9" type="ORF">GFER_10630</name>
</gene>
<organism evidence="9 10">
    <name type="scientific">Geoalkalibacter ferrihydriticus DSM 17813</name>
    <dbReference type="NCBI Taxonomy" id="1121915"/>
    <lineage>
        <taxon>Bacteria</taxon>
        <taxon>Pseudomonadati</taxon>
        <taxon>Thermodesulfobacteriota</taxon>
        <taxon>Desulfuromonadia</taxon>
        <taxon>Desulfuromonadales</taxon>
        <taxon>Geoalkalibacteraceae</taxon>
        <taxon>Geoalkalibacter</taxon>
    </lineage>
</organism>
<dbReference type="EC" id="5.4.99.12" evidence="4"/>
<dbReference type="GO" id="GO:0003723">
    <property type="term" value="F:RNA binding"/>
    <property type="evidence" value="ECO:0007669"/>
    <property type="project" value="InterPro"/>
</dbReference>
<dbReference type="SUPFAM" id="SSF55120">
    <property type="entry name" value="Pseudouridine synthase"/>
    <property type="match status" value="1"/>
</dbReference>
<evidence type="ECO:0000256" key="7">
    <source>
        <dbReference type="RuleBase" id="RU003792"/>
    </source>
</evidence>
<accession>A0A0C2EDE6</accession>
<protein>
    <recommendedName>
        <fullName evidence="4">tRNA pseudouridine synthase A</fullName>
        <ecNumber evidence="4">5.4.99.12</ecNumber>
    </recommendedName>
    <alternativeName>
        <fullName evidence="4">tRNA pseudouridine(38-40) synthase</fullName>
    </alternativeName>
    <alternativeName>
        <fullName evidence="4">tRNA pseudouridylate synthase I</fullName>
    </alternativeName>
    <alternativeName>
        <fullName evidence="4">tRNA-uridine isomerase I</fullName>
    </alternativeName>
</protein>
<evidence type="ECO:0000256" key="6">
    <source>
        <dbReference type="PIRSR" id="PIRSR001430-2"/>
    </source>
</evidence>
<dbReference type="GO" id="GO:0160147">
    <property type="term" value="F:tRNA pseudouridine(38-40) synthase activity"/>
    <property type="evidence" value="ECO:0007669"/>
    <property type="project" value="UniProtKB-EC"/>
</dbReference>
<feature type="binding site" evidence="4 6">
    <location>
        <position position="110"/>
    </location>
    <ligand>
        <name>substrate</name>
    </ligand>
</feature>
<dbReference type="InterPro" id="IPR020097">
    <property type="entry name" value="PsdUridine_synth_TruA_a/b_dom"/>
</dbReference>
<comment type="similarity">
    <text evidence="1 4 7">Belongs to the tRNA pseudouridine synthase TruA family.</text>
</comment>
<feature type="domain" description="Pseudouridine synthase I TruA alpha/beta" evidence="8">
    <location>
        <begin position="143"/>
        <end position="243"/>
    </location>
</feature>
<dbReference type="Gene3D" id="3.30.70.580">
    <property type="entry name" value="Pseudouridine synthase I, catalytic domain, N-terminal subdomain"/>
    <property type="match status" value="1"/>
</dbReference>
<dbReference type="HAMAP" id="MF_00171">
    <property type="entry name" value="TruA"/>
    <property type="match status" value="1"/>
</dbReference>
<dbReference type="InterPro" id="IPR001406">
    <property type="entry name" value="PsdUridine_synth_TruA"/>
</dbReference>
<dbReference type="Proteomes" id="UP000035068">
    <property type="component" value="Unassembled WGS sequence"/>
</dbReference>
<keyword evidence="10" id="KW-1185">Reference proteome</keyword>
<proteinExistence type="inferred from homology"/>
<dbReference type="Gene3D" id="3.30.70.660">
    <property type="entry name" value="Pseudouridine synthase I, catalytic domain, C-terminal subdomain"/>
    <property type="match status" value="1"/>
</dbReference>
<dbReference type="PIRSF" id="PIRSF001430">
    <property type="entry name" value="tRNA_psdUrid_synth"/>
    <property type="match status" value="1"/>
</dbReference>
<dbReference type="PANTHER" id="PTHR11142">
    <property type="entry name" value="PSEUDOURIDYLATE SYNTHASE"/>
    <property type="match status" value="1"/>
</dbReference>
<dbReference type="Pfam" id="PF01416">
    <property type="entry name" value="PseudoU_synth_1"/>
    <property type="match status" value="2"/>
</dbReference>
<evidence type="ECO:0000256" key="2">
    <source>
        <dbReference type="ARBA" id="ARBA00022694"/>
    </source>
</evidence>
<feature type="active site" description="Nucleophile" evidence="4 5">
    <location>
        <position position="52"/>
    </location>
</feature>
<name>A0A0C2EDE6_9BACT</name>
<dbReference type="CDD" id="cd02570">
    <property type="entry name" value="PseudoU_synth_EcTruA"/>
    <property type="match status" value="1"/>
</dbReference>
<evidence type="ECO:0000313" key="9">
    <source>
        <dbReference type="EMBL" id="KIH76608.1"/>
    </source>
</evidence>
<comment type="function">
    <text evidence="4">Formation of pseudouridine at positions 38, 39 and 40 in the anticodon stem and loop of transfer RNAs.</text>
</comment>
<evidence type="ECO:0000259" key="8">
    <source>
        <dbReference type="Pfam" id="PF01416"/>
    </source>
</evidence>
<comment type="caution">
    <text evidence="4">Lacks conserved residue(s) required for the propagation of feature annotation.</text>
</comment>
<keyword evidence="3 4" id="KW-0413">Isomerase</keyword>
<feature type="domain" description="Pseudouridine synthase I TruA alpha/beta" evidence="8">
    <location>
        <begin position="9"/>
        <end position="104"/>
    </location>
</feature>
<dbReference type="EMBL" id="JWJD01000003">
    <property type="protein sequence ID" value="KIH76608.1"/>
    <property type="molecule type" value="Genomic_DNA"/>
</dbReference>
<reference evidence="9 10" key="1">
    <citation type="submission" date="2014-12" db="EMBL/GenBank/DDBJ databases">
        <title>Genomes of Geoalkalibacter ferrihydriticus and Geoalkalibacter subterraneus, two haloalkaliphilic metal-reducing members of the Geobacteraceae.</title>
        <authorList>
            <person name="Badalamenti J.P."/>
            <person name="Torres C.I."/>
            <person name="Krajmalnik-Brown R."/>
            <person name="Bond D.R."/>
        </authorList>
    </citation>
    <scope>NUCLEOTIDE SEQUENCE [LARGE SCALE GENOMIC DNA]</scope>
    <source>
        <strain evidence="9 10">DSM 17813</strain>
    </source>
</reference>
<keyword evidence="2 4" id="KW-0819">tRNA processing</keyword>
<dbReference type="InterPro" id="IPR020094">
    <property type="entry name" value="TruA/RsuA/RluB/E/F_N"/>
</dbReference>
<evidence type="ECO:0000256" key="4">
    <source>
        <dbReference type="HAMAP-Rule" id="MF_00171"/>
    </source>
</evidence>
<sequence length="243" mass="26687">MANIRLVLEFDGSNYAGWQRQPNGLAVQQVVEEGLGRLLGASVTLISSGRTDAGVHARGMVANFHTERILPLAAYREGLNGLLPPDIAVQEATLVADDFHARFDARGKWYRYCLCLNPVRSPLNARYSWQLRANLDVAAMTAAAADLVGVHDFQAFRTSGCAARTTTREIFSIDLLAAEKLLYIDVRGSGFLRNMVRVMSGTLVEIGLGKRPVNDVKRLLLQDQGQAGRTAPPQGLCLMEVWY</sequence>